<dbReference type="InterPro" id="IPR004299">
    <property type="entry name" value="MBOAT_fam"/>
</dbReference>
<dbReference type="OrthoDB" id="420606at2759"/>
<dbReference type="eggNOG" id="KOG3860">
    <property type="taxonomic scope" value="Eukaryota"/>
</dbReference>
<feature type="transmembrane region" description="Helical" evidence="6">
    <location>
        <begin position="193"/>
        <end position="208"/>
    </location>
</feature>
<dbReference type="EMBL" id="AQGS01000055">
    <property type="protein sequence ID" value="EPS44233.1"/>
    <property type="molecule type" value="Genomic_DNA"/>
</dbReference>
<feature type="transmembrane region" description="Helical" evidence="6">
    <location>
        <begin position="336"/>
        <end position="361"/>
    </location>
</feature>
<dbReference type="PANTHER" id="PTHR13285:SF18">
    <property type="entry name" value="PROTEIN-CYSTEINE N-PALMITOYLTRANSFERASE RASP"/>
    <property type="match status" value="1"/>
</dbReference>
<comment type="subcellular location">
    <subcellularLocation>
        <location evidence="1">Membrane</location>
        <topology evidence="1">Multi-pass membrane protein</topology>
    </subcellularLocation>
</comment>
<evidence type="ECO:0008006" key="9">
    <source>
        <dbReference type="Google" id="ProtNLM"/>
    </source>
</evidence>
<evidence type="ECO:0000256" key="1">
    <source>
        <dbReference type="ARBA" id="ARBA00004141"/>
    </source>
</evidence>
<dbReference type="STRING" id="1284197.S8BXI4"/>
<keyword evidence="4 6" id="KW-1133">Transmembrane helix</keyword>
<dbReference type="GO" id="GO:0008374">
    <property type="term" value="F:O-acyltransferase activity"/>
    <property type="evidence" value="ECO:0007669"/>
    <property type="project" value="TreeGrafter"/>
</dbReference>
<organism evidence="7 8">
    <name type="scientific">Dactylellina haptotyla (strain CBS 200.50)</name>
    <name type="common">Nematode-trapping fungus</name>
    <name type="synonym">Monacrosporium haptotylum</name>
    <dbReference type="NCBI Taxonomy" id="1284197"/>
    <lineage>
        <taxon>Eukaryota</taxon>
        <taxon>Fungi</taxon>
        <taxon>Dikarya</taxon>
        <taxon>Ascomycota</taxon>
        <taxon>Pezizomycotina</taxon>
        <taxon>Orbiliomycetes</taxon>
        <taxon>Orbiliales</taxon>
        <taxon>Orbiliaceae</taxon>
        <taxon>Dactylellina</taxon>
    </lineage>
</organism>
<feature type="transmembrane region" description="Helical" evidence="6">
    <location>
        <begin position="481"/>
        <end position="502"/>
    </location>
</feature>
<dbReference type="GO" id="GO:0006506">
    <property type="term" value="P:GPI anchor biosynthetic process"/>
    <property type="evidence" value="ECO:0007669"/>
    <property type="project" value="TreeGrafter"/>
</dbReference>
<feature type="transmembrane region" description="Helical" evidence="6">
    <location>
        <begin position="154"/>
        <end position="181"/>
    </location>
</feature>
<dbReference type="PANTHER" id="PTHR13285">
    <property type="entry name" value="ACYLTRANSFERASE"/>
    <property type="match status" value="1"/>
</dbReference>
<comment type="similarity">
    <text evidence="2">Belongs to the membrane-bound acyltransferase family.</text>
</comment>
<evidence type="ECO:0000256" key="3">
    <source>
        <dbReference type="ARBA" id="ARBA00022692"/>
    </source>
</evidence>
<dbReference type="GO" id="GO:0016020">
    <property type="term" value="C:membrane"/>
    <property type="evidence" value="ECO:0007669"/>
    <property type="project" value="UniProtKB-SubCell"/>
</dbReference>
<protein>
    <recommendedName>
        <fullName evidence="9">Glycerol transporter</fullName>
    </recommendedName>
</protein>
<sequence length="590" mass="67606">MSVDSVRYILTPELLDGRLVSDISTATLKDGASKRDEGSSSSKPIAKRTSPSRWTSLEYFLYYAVIIYVIPHMFKAAYEISKEDHPNYLRYSSILSKGWIPGRKVDNTDMQYKGFRDNIPVLFIVLAGHTALRKFSTKLLGNADIQSRTVFDNVFAAIFLIALHGISYFKIIGLLATNYAILKACGTSKATPFVTWGFNLFILFLNEWKRGYLFGRMFGMEYAYIDTQFGGIMPRWEVHFNLTMLRVISFNMDYYWAITSGPDLERRKRPPPSHQSDKDRVSSSHPLTFYNFSFYLAYCLYSPLYMAGPIITYNDFVAQNLHSGKQPLPSTSIKPVLLYGLRFLLSLLCMELVLHFCYVQAISKASHAPYNAWINDTPFQLMMIGYFNLHIIWLKLLIPWRFFRLWSLVDSIDPPENMLRCMSDNYSAVGFWRGWHRSYNRWNIRYIYIPLGGSKKRPVVNMLLVFTFVALWHDLSLTLLTWGWLIVLFILPELTARAFLPYNKYGGNWWYRPLAAMGGTITVLTMCGANLVGFALGVDGVKQLIYDGILNAGWAGFAFLGAVLGCLFVGINVMFELREEEGRRGLFLGC</sequence>
<reference evidence="8" key="2">
    <citation type="submission" date="2013-04" db="EMBL/GenBank/DDBJ databases">
        <title>Genomic mechanisms accounting for the adaptation to parasitism in nematode-trapping fungi.</title>
        <authorList>
            <person name="Ahren D.G."/>
        </authorList>
    </citation>
    <scope>NUCLEOTIDE SEQUENCE [LARGE SCALE GENOMIC DNA]</scope>
    <source>
        <strain evidence="8">CBS 200.50</strain>
    </source>
</reference>
<evidence type="ECO:0000256" key="2">
    <source>
        <dbReference type="ARBA" id="ARBA00010323"/>
    </source>
</evidence>
<dbReference type="Proteomes" id="UP000015100">
    <property type="component" value="Unassembled WGS sequence"/>
</dbReference>
<reference evidence="7 8" key="1">
    <citation type="journal article" date="2013" name="PLoS Genet.">
        <title>Genomic mechanisms accounting for the adaptation to parasitism in nematode-trapping fungi.</title>
        <authorList>
            <person name="Meerupati T."/>
            <person name="Andersson K.M."/>
            <person name="Friman E."/>
            <person name="Kumar D."/>
            <person name="Tunlid A."/>
            <person name="Ahren D."/>
        </authorList>
    </citation>
    <scope>NUCLEOTIDE SEQUENCE [LARGE SCALE GENOMIC DNA]</scope>
    <source>
        <strain evidence="7 8">CBS 200.50</strain>
    </source>
</reference>
<keyword evidence="5 6" id="KW-0472">Membrane</keyword>
<evidence type="ECO:0000256" key="5">
    <source>
        <dbReference type="ARBA" id="ARBA00023136"/>
    </source>
</evidence>
<proteinExistence type="inferred from homology"/>
<dbReference type="HOGENOM" id="CLU_021430_1_1_1"/>
<evidence type="ECO:0000256" key="6">
    <source>
        <dbReference type="SAM" id="Phobius"/>
    </source>
</evidence>
<dbReference type="Pfam" id="PF03062">
    <property type="entry name" value="MBOAT"/>
    <property type="match status" value="1"/>
</dbReference>
<dbReference type="GO" id="GO:0005783">
    <property type="term" value="C:endoplasmic reticulum"/>
    <property type="evidence" value="ECO:0007669"/>
    <property type="project" value="TreeGrafter"/>
</dbReference>
<feature type="transmembrane region" description="Helical" evidence="6">
    <location>
        <begin position="514"/>
        <end position="534"/>
    </location>
</feature>
<keyword evidence="8" id="KW-1185">Reference proteome</keyword>
<evidence type="ECO:0000313" key="8">
    <source>
        <dbReference type="Proteomes" id="UP000015100"/>
    </source>
</evidence>
<evidence type="ECO:0000256" key="4">
    <source>
        <dbReference type="ARBA" id="ARBA00022989"/>
    </source>
</evidence>
<keyword evidence="3 6" id="KW-0812">Transmembrane</keyword>
<gene>
    <name evidence="7" type="ORF">H072_1751</name>
</gene>
<evidence type="ECO:0000313" key="7">
    <source>
        <dbReference type="EMBL" id="EPS44233.1"/>
    </source>
</evidence>
<comment type="caution">
    <text evidence="7">The sequence shown here is derived from an EMBL/GenBank/DDBJ whole genome shotgun (WGS) entry which is preliminary data.</text>
</comment>
<feature type="transmembrane region" description="Helical" evidence="6">
    <location>
        <begin position="60"/>
        <end position="78"/>
    </location>
</feature>
<name>S8BXI4_DACHA</name>
<dbReference type="OMA" id="GWHRSYN"/>
<dbReference type="AlphaFoldDB" id="S8BXI4"/>
<feature type="transmembrane region" description="Helical" evidence="6">
    <location>
        <begin position="381"/>
        <end position="398"/>
    </location>
</feature>
<feature type="transmembrane region" description="Helical" evidence="6">
    <location>
        <begin position="554"/>
        <end position="575"/>
    </location>
</feature>
<accession>S8BXI4</accession>
<dbReference type="InterPro" id="IPR051085">
    <property type="entry name" value="MB_O-acyltransferase"/>
</dbReference>